<comment type="caution">
    <text evidence="1">The sequence shown here is derived from an EMBL/GenBank/DDBJ whole genome shotgun (WGS) entry which is preliminary data.</text>
</comment>
<evidence type="ECO:0000313" key="1">
    <source>
        <dbReference type="EMBL" id="KAJ3498750.1"/>
    </source>
</evidence>
<accession>A0ACC1R8S8</accession>
<reference evidence="1" key="1">
    <citation type="submission" date="2022-07" db="EMBL/GenBank/DDBJ databases">
        <title>Genome Sequence of Lecanicillium saksenae.</title>
        <authorList>
            <person name="Buettner E."/>
        </authorList>
    </citation>
    <scope>NUCLEOTIDE SEQUENCE</scope>
    <source>
        <strain evidence="1">VT-O1</strain>
    </source>
</reference>
<gene>
    <name evidence="1" type="ORF">NLG97_g876</name>
</gene>
<sequence>MVVITTAPSPIYYRAKLATAQALAHRTASHIASLRDEVKKAGSSCEIHEHVLDVTDEEQTIPVFKKTIAAYGRLDFYFANAGVGQYKPVVLTPTRLTLRLTCIS</sequence>
<protein>
    <submittedName>
        <fullName evidence="1">Uncharacterized protein</fullName>
    </submittedName>
</protein>
<dbReference type="EMBL" id="JANAKD010000036">
    <property type="protein sequence ID" value="KAJ3498750.1"/>
    <property type="molecule type" value="Genomic_DNA"/>
</dbReference>
<proteinExistence type="predicted"/>
<dbReference type="Proteomes" id="UP001148737">
    <property type="component" value="Unassembled WGS sequence"/>
</dbReference>
<evidence type="ECO:0000313" key="2">
    <source>
        <dbReference type="Proteomes" id="UP001148737"/>
    </source>
</evidence>
<organism evidence="1 2">
    <name type="scientific">Lecanicillium saksenae</name>
    <dbReference type="NCBI Taxonomy" id="468837"/>
    <lineage>
        <taxon>Eukaryota</taxon>
        <taxon>Fungi</taxon>
        <taxon>Dikarya</taxon>
        <taxon>Ascomycota</taxon>
        <taxon>Pezizomycotina</taxon>
        <taxon>Sordariomycetes</taxon>
        <taxon>Hypocreomycetidae</taxon>
        <taxon>Hypocreales</taxon>
        <taxon>Cordycipitaceae</taxon>
        <taxon>Lecanicillium</taxon>
    </lineage>
</organism>
<keyword evidence="2" id="KW-1185">Reference proteome</keyword>
<name>A0ACC1R8S8_9HYPO</name>